<dbReference type="InterPro" id="IPR006145">
    <property type="entry name" value="PsdUridine_synth_RsuA/RluA"/>
</dbReference>
<gene>
    <name evidence="9" type="ORF">AALO17_14240</name>
</gene>
<evidence type="ECO:0000256" key="1">
    <source>
        <dbReference type="ARBA" id="ARBA00000073"/>
    </source>
</evidence>
<reference evidence="9 10" key="1">
    <citation type="journal article" date="2016" name="Gut Pathog.">
        <title>Whole genome sequencing of "Faecalibaculum rodentium" ALO17, isolated from C57BL/6J laboratory mouse feces.</title>
        <authorList>
            <person name="Lim S."/>
            <person name="Chang D.H."/>
            <person name="Ahn S."/>
            <person name="Kim B.C."/>
        </authorList>
    </citation>
    <scope>NUCLEOTIDE SEQUENCE [LARGE SCALE GENOMIC DNA]</scope>
    <source>
        <strain evidence="9 10">Alo17</strain>
    </source>
</reference>
<evidence type="ECO:0000256" key="3">
    <source>
        <dbReference type="ARBA" id="ARBA00023235"/>
    </source>
</evidence>
<dbReference type="Proteomes" id="UP000069771">
    <property type="component" value="Chromosome"/>
</dbReference>
<evidence type="ECO:0000256" key="6">
    <source>
        <dbReference type="PROSITE-ProRule" id="PRU00182"/>
    </source>
</evidence>
<name>A0A140DV81_9FIRM</name>
<accession>A0A140DV81</accession>
<dbReference type="PANTHER" id="PTHR21600">
    <property type="entry name" value="MITOCHONDRIAL RNA PSEUDOURIDINE SYNTHASE"/>
    <property type="match status" value="1"/>
</dbReference>
<dbReference type="PROSITE" id="PS50889">
    <property type="entry name" value="S4"/>
    <property type="match status" value="1"/>
</dbReference>
<dbReference type="PATRIC" id="fig|1702221.3.peg.1375"/>
<keyword evidence="6" id="KW-0694">RNA-binding</keyword>
<evidence type="ECO:0000313" key="9">
    <source>
        <dbReference type="EMBL" id="AMK54558.1"/>
    </source>
</evidence>
<dbReference type="InterPro" id="IPR020103">
    <property type="entry name" value="PsdUridine_synth_cat_dom_sf"/>
</dbReference>
<dbReference type="EMBL" id="CP011391">
    <property type="protein sequence ID" value="AMK54558.1"/>
    <property type="molecule type" value="Genomic_DNA"/>
</dbReference>
<dbReference type="InterPro" id="IPR050188">
    <property type="entry name" value="RluA_PseudoU_synthase"/>
</dbReference>
<feature type="domain" description="Pseudouridine synthase RsuA/RluA-like" evidence="8">
    <location>
        <begin position="143"/>
        <end position="300"/>
    </location>
</feature>
<proteinExistence type="inferred from homology"/>
<evidence type="ECO:0000313" key="10">
    <source>
        <dbReference type="Proteomes" id="UP000069771"/>
    </source>
</evidence>
<dbReference type="Gene3D" id="3.30.2350.10">
    <property type="entry name" value="Pseudouridine synthase"/>
    <property type="match status" value="1"/>
</dbReference>
<dbReference type="InterPro" id="IPR036986">
    <property type="entry name" value="S4_RNA-bd_sf"/>
</dbReference>
<organism evidence="9 10">
    <name type="scientific">Faecalibaculum rodentium</name>
    <dbReference type="NCBI Taxonomy" id="1702221"/>
    <lineage>
        <taxon>Bacteria</taxon>
        <taxon>Bacillati</taxon>
        <taxon>Bacillota</taxon>
        <taxon>Erysipelotrichia</taxon>
        <taxon>Erysipelotrichales</taxon>
        <taxon>Erysipelotrichaceae</taxon>
        <taxon>Faecalibaculum</taxon>
    </lineage>
</organism>
<dbReference type="GO" id="GO:0000455">
    <property type="term" value="P:enzyme-directed rRNA pseudouridine synthesis"/>
    <property type="evidence" value="ECO:0007669"/>
    <property type="project" value="TreeGrafter"/>
</dbReference>
<dbReference type="SUPFAM" id="SSF55120">
    <property type="entry name" value="Pseudouridine synthase"/>
    <property type="match status" value="1"/>
</dbReference>
<comment type="catalytic activity">
    <reaction evidence="1">
        <text>a uridine in RNA = a pseudouridine in RNA</text>
        <dbReference type="Rhea" id="RHEA:48348"/>
        <dbReference type="Rhea" id="RHEA-COMP:12068"/>
        <dbReference type="Rhea" id="RHEA-COMP:12069"/>
        <dbReference type="ChEBI" id="CHEBI:65314"/>
        <dbReference type="ChEBI" id="CHEBI:65315"/>
    </reaction>
</comment>
<dbReference type="PROSITE" id="PS01129">
    <property type="entry name" value="PSI_RLU"/>
    <property type="match status" value="1"/>
</dbReference>
<protein>
    <recommendedName>
        <fullName evidence="4">RNA pseudouridylate synthase</fullName>
    </recommendedName>
    <alternativeName>
        <fullName evidence="5">RNA-uridine isomerase</fullName>
    </alternativeName>
</protein>
<dbReference type="Gene3D" id="3.10.290.10">
    <property type="entry name" value="RNA-binding S4 domain"/>
    <property type="match status" value="1"/>
</dbReference>
<dbReference type="GO" id="GO:0160141">
    <property type="term" value="F:23S rRNA pseudouridine(955/2504/2580) synthase activity"/>
    <property type="evidence" value="ECO:0007669"/>
    <property type="project" value="UniProtKB-EC"/>
</dbReference>
<dbReference type="Pfam" id="PF00849">
    <property type="entry name" value="PseudoU_synth_2"/>
    <property type="match status" value="1"/>
</dbReference>
<dbReference type="InterPro" id="IPR006224">
    <property type="entry name" value="PsdUridine_synth_RluA-like_CS"/>
</dbReference>
<comment type="similarity">
    <text evidence="2">Belongs to the pseudouridine synthase RluA family.</text>
</comment>
<dbReference type="PANTHER" id="PTHR21600:SF92">
    <property type="entry name" value="RIBOSOMAL LARGE SUBUNIT PSEUDOURIDINE SYNTHASE C"/>
    <property type="match status" value="1"/>
</dbReference>
<keyword evidence="10" id="KW-1185">Reference proteome</keyword>
<feature type="region of interest" description="Disordered" evidence="7">
    <location>
        <begin position="1"/>
        <end position="20"/>
    </location>
</feature>
<evidence type="ECO:0000256" key="4">
    <source>
        <dbReference type="ARBA" id="ARBA00031870"/>
    </source>
</evidence>
<dbReference type="AlphaFoldDB" id="A0A140DV81"/>
<keyword evidence="3" id="KW-0413">Isomerase</keyword>
<sequence>MNETHDLLKNAQPRACHRTDQADTAVIGSSRPFQQVPGLEGQRLSMTSQVGYTEDMTELQIQDNDAGQTLEKYLQKALPALPRSLMFKAVRNKKIKVNRKRCEVRQMLQAGDIVQLFLPPDVLEQEAFVPNDRPLRVVWEDDDLMVLYKPRGLLSQKDQPGKQDDMNSRLRTLLWKRGIWNPETDRSFRPSVAHRLDRNTSGLVLAGKTAAGARKAAEMIRQGNLEKEYLATVEGVVDRPQELRLFLKKEGTKALVRDTPEDGWLHADMDIEPVGHAGNNTVIRVHLLTGRFHQIRASMAYIGHPLAGDVKYGGQPGQPYSLEACRLCFDGHCIEIPQK</sequence>
<evidence type="ECO:0000259" key="8">
    <source>
        <dbReference type="Pfam" id="PF00849"/>
    </source>
</evidence>
<dbReference type="GO" id="GO:0003723">
    <property type="term" value="F:RNA binding"/>
    <property type="evidence" value="ECO:0007669"/>
    <property type="project" value="UniProtKB-KW"/>
</dbReference>
<dbReference type="STRING" id="1702221.AALO17_14240"/>
<dbReference type="KEGG" id="fro:AALO17_14240"/>
<evidence type="ECO:0000256" key="7">
    <source>
        <dbReference type="SAM" id="MobiDB-lite"/>
    </source>
</evidence>
<evidence type="ECO:0000256" key="5">
    <source>
        <dbReference type="ARBA" id="ARBA00033164"/>
    </source>
</evidence>
<dbReference type="CDD" id="cd02869">
    <property type="entry name" value="PseudoU_synth_RluA_like"/>
    <property type="match status" value="1"/>
</dbReference>
<evidence type="ECO:0000256" key="2">
    <source>
        <dbReference type="ARBA" id="ARBA00010876"/>
    </source>
</evidence>